<dbReference type="AlphaFoldDB" id="A0A0H3KRI1"/>
<gene>
    <name evidence="2" type="ordered locus">BMULJ_04341</name>
</gene>
<keyword evidence="3" id="KW-1185">Reference proteome</keyword>
<protein>
    <submittedName>
        <fullName evidence="2">SAM-dependent methyltransferase</fullName>
    </submittedName>
</protein>
<reference evidence="2 3" key="1">
    <citation type="submission" date="2007-04" db="EMBL/GenBank/DDBJ databases">
        <title>Complete genome sequence of Burkholderia multivorans ATCC 17616.</title>
        <authorList>
            <person name="Ohtsubo Y."/>
            <person name="Yamashita A."/>
            <person name="Kurokawa K."/>
            <person name="Takami H."/>
            <person name="Yuhara S."/>
            <person name="Nishiyama E."/>
            <person name="Endo R."/>
            <person name="Miyazaki R."/>
            <person name="Ono A."/>
            <person name="Yano K."/>
            <person name="Ito M."/>
            <person name="Sota M."/>
            <person name="Yuji N."/>
            <person name="Hattori M."/>
            <person name="Tsuda M."/>
        </authorList>
    </citation>
    <scope>NUCLEOTIDE SEQUENCE [LARGE SCALE GENOMIC DNA]</scope>
    <source>
        <strain evidence="3">ATCC 17616 / 249</strain>
    </source>
</reference>
<dbReference type="RefSeq" id="WP_012216944.1">
    <property type="nucleotide sequence ID" value="NC_010086.1"/>
</dbReference>
<dbReference type="HOGENOM" id="CLU_081241_1_0_4"/>
<dbReference type="KEGG" id="bmu:Bmul_4165"/>
<dbReference type="InterPro" id="IPR052514">
    <property type="entry name" value="SAM-dependent_MTase"/>
</dbReference>
<dbReference type="eggNOG" id="COG2520">
    <property type="taxonomic scope" value="Bacteria"/>
</dbReference>
<proteinExistence type="predicted"/>
<dbReference type="Proteomes" id="UP000008815">
    <property type="component" value="Chromosome 2"/>
</dbReference>
<keyword evidence="2" id="KW-0808">Transferase</keyword>
<dbReference type="STRING" id="395019.BMULJ_04341"/>
<organism evidence="2 3">
    <name type="scientific">Burkholderia multivorans (strain ATCC 17616 / 249)</name>
    <dbReference type="NCBI Taxonomy" id="395019"/>
    <lineage>
        <taxon>Bacteria</taxon>
        <taxon>Pseudomonadati</taxon>
        <taxon>Pseudomonadota</taxon>
        <taxon>Betaproteobacteria</taxon>
        <taxon>Burkholderiales</taxon>
        <taxon>Burkholderiaceae</taxon>
        <taxon>Burkholderia</taxon>
        <taxon>Burkholderia cepacia complex</taxon>
    </lineage>
</organism>
<name>A0A0H3KRI1_BURM1</name>
<dbReference type="SUPFAM" id="SSF53335">
    <property type="entry name" value="S-adenosyl-L-methionine-dependent methyltransferases"/>
    <property type="match status" value="1"/>
</dbReference>
<dbReference type="KEGG" id="bmj:BMULJ_04341"/>
<dbReference type="EMBL" id="AP009386">
    <property type="protein sequence ID" value="BAG46196.1"/>
    <property type="molecule type" value="Genomic_DNA"/>
</dbReference>
<dbReference type="NCBIfam" id="TIGR01444">
    <property type="entry name" value="fkbM_fam"/>
    <property type="match status" value="1"/>
</dbReference>
<dbReference type="Gene3D" id="3.40.50.150">
    <property type="entry name" value="Vaccinia Virus protein VP39"/>
    <property type="match status" value="1"/>
</dbReference>
<dbReference type="InterPro" id="IPR029063">
    <property type="entry name" value="SAM-dependent_MTases_sf"/>
</dbReference>
<dbReference type="GO" id="GO:0008168">
    <property type="term" value="F:methyltransferase activity"/>
    <property type="evidence" value="ECO:0007669"/>
    <property type="project" value="UniProtKB-KW"/>
</dbReference>
<keyword evidence="2" id="KW-0489">Methyltransferase</keyword>
<dbReference type="Pfam" id="PF05050">
    <property type="entry name" value="Methyltransf_21"/>
    <property type="match status" value="1"/>
</dbReference>
<evidence type="ECO:0000259" key="1">
    <source>
        <dbReference type="Pfam" id="PF05050"/>
    </source>
</evidence>
<evidence type="ECO:0000313" key="3">
    <source>
        <dbReference type="Proteomes" id="UP000008815"/>
    </source>
</evidence>
<evidence type="ECO:0000313" key="2">
    <source>
        <dbReference type="EMBL" id="BAG46196.1"/>
    </source>
</evidence>
<dbReference type="PANTHER" id="PTHR34203">
    <property type="entry name" value="METHYLTRANSFERASE, FKBM FAMILY PROTEIN"/>
    <property type="match status" value="1"/>
</dbReference>
<dbReference type="PANTHER" id="PTHR34203:SF15">
    <property type="entry name" value="SLL1173 PROTEIN"/>
    <property type="match status" value="1"/>
</dbReference>
<sequence>MPLYAQQRCRYGTMLFNTNDEFVGRSLALYGEWSEPEPFLFAQMIREGDTVVEAGANLGSHTMMLSRAVGESGTVFAFEPQRHTFQLLCANLALNERLNVRAYQYAIGDAEGVVEFPLVDPRAPNNFGASSLLHPASRAESVPLRTIDSLRLTRLDFVKADVEGFEMNVIRGARETLRALRPIVYVEYLSHYAGDMSKAMLDVFAALDYRVWYFITPLFNRLNFAGNPENAFDGIWSFDLVCIPRERGEMHGLVEVTRDSEGVCRDPDAWRRVRFVPA</sequence>
<dbReference type="GO" id="GO:0032259">
    <property type="term" value="P:methylation"/>
    <property type="evidence" value="ECO:0007669"/>
    <property type="project" value="UniProtKB-KW"/>
</dbReference>
<feature type="domain" description="Methyltransferase FkbM" evidence="1">
    <location>
        <begin position="54"/>
        <end position="211"/>
    </location>
</feature>
<accession>A0A0H3KRI1</accession>
<dbReference type="InterPro" id="IPR006342">
    <property type="entry name" value="FkbM_mtfrase"/>
</dbReference>